<dbReference type="Proteomes" id="UP000626109">
    <property type="component" value="Unassembled WGS sequence"/>
</dbReference>
<accession>A0A813KAN8</accession>
<gene>
    <name evidence="1" type="ORF">PGLA2088_LOCUS30165</name>
</gene>
<protein>
    <submittedName>
        <fullName evidence="1">Uncharacterized protein</fullName>
    </submittedName>
</protein>
<organism evidence="1 2">
    <name type="scientific">Polarella glacialis</name>
    <name type="common">Dinoflagellate</name>
    <dbReference type="NCBI Taxonomy" id="89957"/>
    <lineage>
        <taxon>Eukaryota</taxon>
        <taxon>Sar</taxon>
        <taxon>Alveolata</taxon>
        <taxon>Dinophyceae</taxon>
        <taxon>Suessiales</taxon>
        <taxon>Suessiaceae</taxon>
        <taxon>Polarella</taxon>
    </lineage>
</organism>
<reference evidence="1" key="1">
    <citation type="submission" date="2021-02" db="EMBL/GenBank/DDBJ databases">
        <authorList>
            <person name="Dougan E. K."/>
            <person name="Rhodes N."/>
            <person name="Thang M."/>
            <person name="Chan C."/>
        </authorList>
    </citation>
    <scope>NUCLEOTIDE SEQUENCE</scope>
</reference>
<sequence>MVACSFSSQNRCLNMFKQLLCPTLPNCELQLVHATSGFKKSMLFIARKQLQKGTLLTLNYNSFEYGKVSSPFEDCFSGRTVNRFEAGETDEKKFLLSSGFAFPHVRKMWAAQQQDDNIVRKM</sequence>
<dbReference type="EMBL" id="CAJNNW010028668">
    <property type="protein sequence ID" value="CAE8697187.1"/>
    <property type="molecule type" value="Genomic_DNA"/>
</dbReference>
<comment type="caution">
    <text evidence="1">The sequence shown here is derived from an EMBL/GenBank/DDBJ whole genome shotgun (WGS) entry which is preliminary data.</text>
</comment>
<proteinExistence type="predicted"/>
<name>A0A813KAN8_POLGL</name>
<evidence type="ECO:0000313" key="1">
    <source>
        <dbReference type="EMBL" id="CAE8697187.1"/>
    </source>
</evidence>
<evidence type="ECO:0000313" key="2">
    <source>
        <dbReference type="Proteomes" id="UP000626109"/>
    </source>
</evidence>
<dbReference type="AlphaFoldDB" id="A0A813KAN8"/>